<dbReference type="InterPro" id="IPR020845">
    <property type="entry name" value="AMP-binding_CS"/>
</dbReference>
<evidence type="ECO:0000259" key="4">
    <source>
        <dbReference type="Pfam" id="PF13193"/>
    </source>
</evidence>
<evidence type="ECO:0000313" key="6">
    <source>
        <dbReference type="Proteomes" id="UP001285636"/>
    </source>
</evidence>
<dbReference type="Pfam" id="PF13193">
    <property type="entry name" value="AMP-binding_C"/>
    <property type="match status" value="1"/>
</dbReference>
<dbReference type="Proteomes" id="UP001285636">
    <property type="component" value="Unassembled WGS sequence"/>
</dbReference>
<dbReference type="GO" id="GO:0031956">
    <property type="term" value="F:medium-chain fatty acid-CoA ligase activity"/>
    <property type="evidence" value="ECO:0007669"/>
    <property type="project" value="TreeGrafter"/>
</dbReference>
<keyword evidence="2" id="KW-0436">Ligase</keyword>
<organism evidence="5 6">
    <name type="scientific">Alkalihalophilus pseudofirmus</name>
    <name type="common">Bacillus pseudofirmus</name>
    <dbReference type="NCBI Taxonomy" id="79885"/>
    <lineage>
        <taxon>Bacteria</taxon>
        <taxon>Bacillati</taxon>
        <taxon>Bacillota</taxon>
        <taxon>Bacilli</taxon>
        <taxon>Bacillales</taxon>
        <taxon>Bacillaceae</taxon>
        <taxon>Alkalihalophilus</taxon>
    </lineage>
</organism>
<dbReference type="CDD" id="cd04433">
    <property type="entry name" value="AFD_class_I"/>
    <property type="match status" value="1"/>
</dbReference>
<sequence>MFYVNDTYYSHQDLDEQFKVFDQLDYLKECDRHRIAVCHEDAFILLALYFYIKKKGGSVAPIHAKNPLGAAIRTAEHTKSHYLIHHDIESPIQLKKEGDDHSGSLIQLSSGTTGEPKCIERSWASIDRELENYNVKLSINMVTTSIVACPVNHSYGLISGVLAAMKRGSVPVIITNPNPKYIVKKLKEYPVHILYAAPTLLYTLSRLLPIEERFYAVMTSGTLLPDAWFRLLQKKSQRVLQQYGCSEAGCVSVNANVSEANAIGKVLSHLDVTSGQGKENPEEILIKIDKQTIQTKDLGYFDEQGTLHFLERIDEMINVAGLNVYPHEVENIIRSYKGIQDTVVFKKRDDYAGERVCALYSSEEEIDPINLRQWCQNNLAPYQVPVEWVRVKKVDRMANGKVSRKKLGGVYA</sequence>
<dbReference type="InterPro" id="IPR045851">
    <property type="entry name" value="AMP-bd_C_sf"/>
</dbReference>
<dbReference type="InterPro" id="IPR025110">
    <property type="entry name" value="AMP-bd_C"/>
</dbReference>
<reference evidence="5" key="1">
    <citation type="submission" date="2023-10" db="EMBL/GenBank/DDBJ databases">
        <title>Screening of Alkalihalophilus pseudofirmusBZ-TG-HK211 and Its Alleviation of Salt Stress on Rapeseed Growth.</title>
        <authorList>
            <person name="Zhao B."/>
            <person name="Guo T."/>
        </authorList>
    </citation>
    <scope>NUCLEOTIDE SEQUENCE</scope>
    <source>
        <strain evidence="5">BZ-TG-HK211</strain>
    </source>
</reference>
<dbReference type="Pfam" id="PF00501">
    <property type="entry name" value="AMP-binding"/>
    <property type="match status" value="1"/>
</dbReference>
<protein>
    <submittedName>
        <fullName evidence="5">AMP-binding protein</fullName>
    </submittedName>
</protein>
<feature type="domain" description="AMP-binding enzyme C-terminal" evidence="4">
    <location>
        <begin position="328"/>
        <end position="401"/>
    </location>
</feature>
<dbReference type="InterPro" id="IPR000873">
    <property type="entry name" value="AMP-dep_synth/lig_dom"/>
</dbReference>
<comment type="similarity">
    <text evidence="1">Belongs to the ATP-dependent AMP-binding enzyme family.</text>
</comment>
<dbReference type="Gene3D" id="3.40.50.12780">
    <property type="entry name" value="N-terminal domain of ligase-like"/>
    <property type="match status" value="1"/>
</dbReference>
<proteinExistence type="inferred from homology"/>
<dbReference type="RefSeq" id="WP_075683739.1">
    <property type="nucleotide sequence ID" value="NZ_CP117835.1"/>
</dbReference>
<comment type="caution">
    <text evidence="5">The sequence shown here is derived from an EMBL/GenBank/DDBJ whole genome shotgun (WGS) entry which is preliminary data.</text>
</comment>
<feature type="domain" description="AMP-dependent synthetase/ligase" evidence="3">
    <location>
        <begin position="95"/>
        <end position="272"/>
    </location>
</feature>
<gene>
    <name evidence="5" type="ORF">RYX45_17930</name>
</gene>
<dbReference type="SUPFAM" id="SSF56801">
    <property type="entry name" value="Acetyl-CoA synthetase-like"/>
    <property type="match status" value="1"/>
</dbReference>
<name>A0AAJ2NRA6_ALKPS</name>
<accession>A0AAJ2NRA6</accession>
<dbReference type="EMBL" id="JAWJAY010000007">
    <property type="protein sequence ID" value="MDV2887068.1"/>
    <property type="molecule type" value="Genomic_DNA"/>
</dbReference>
<dbReference type="AlphaFoldDB" id="A0AAJ2NRA6"/>
<dbReference type="Gene3D" id="3.30.300.30">
    <property type="match status" value="1"/>
</dbReference>
<dbReference type="PANTHER" id="PTHR43201:SF5">
    <property type="entry name" value="MEDIUM-CHAIN ACYL-COA LIGASE ACSF2, MITOCHONDRIAL"/>
    <property type="match status" value="1"/>
</dbReference>
<evidence type="ECO:0000313" key="5">
    <source>
        <dbReference type="EMBL" id="MDV2887068.1"/>
    </source>
</evidence>
<evidence type="ECO:0000256" key="1">
    <source>
        <dbReference type="ARBA" id="ARBA00006432"/>
    </source>
</evidence>
<evidence type="ECO:0000256" key="2">
    <source>
        <dbReference type="ARBA" id="ARBA00022598"/>
    </source>
</evidence>
<dbReference type="PROSITE" id="PS00455">
    <property type="entry name" value="AMP_BINDING"/>
    <property type="match status" value="1"/>
</dbReference>
<evidence type="ECO:0000259" key="3">
    <source>
        <dbReference type="Pfam" id="PF00501"/>
    </source>
</evidence>
<dbReference type="NCBIfam" id="NF006167">
    <property type="entry name" value="PRK08308.1"/>
    <property type="match status" value="1"/>
</dbReference>
<dbReference type="PANTHER" id="PTHR43201">
    <property type="entry name" value="ACYL-COA SYNTHETASE"/>
    <property type="match status" value="1"/>
</dbReference>
<dbReference type="GO" id="GO:0006631">
    <property type="term" value="P:fatty acid metabolic process"/>
    <property type="evidence" value="ECO:0007669"/>
    <property type="project" value="TreeGrafter"/>
</dbReference>
<dbReference type="InterPro" id="IPR042099">
    <property type="entry name" value="ANL_N_sf"/>
</dbReference>